<keyword evidence="3" id="KW-1185">Reference proteome</keyword>
<protein>
    <submittedName>
        <fullName evidence="2">Uncharacterized protein</fullName>
    </submittedName>
</protein>
<dbReference type="AlphaFoldDB" id="A0A2T4CHV9"/>
<name>A0A2T4CHV9_TRILO</name>
<organism evidence="2 3">
    <name type="scientific">Trichoderma longibrachiatum ATCC 18648</name>
    <dbReference type="NCBI Taxonomy" id="983965"/>
    <lineage>
        <taxon>Eukaryota</taxon>
        <taxon>Fungi</taxon>
        <taxon>Dikarya</taxon>
        <taxon>Ascomycota</taxon>
        <taxon>Pezizomycotina</taxon>
        <taxon>Sordariomycetes</taxon>
        <taxon>Hypocreomycetidae</taxon>
        <taxon>Hypocreales</taxon>
        <taxon>Hypocreaceae</taxon>
        <taxon>Trichoderma</taxon>
    </lineage>
</organism>
<feature type="region of interest" description="Disordered" evidence="1">
    <location>
        <begin position="142"/>
        <end position="178"/>
    </location>
</feature>
<sequence>MLRGACEAAVMPFVAGKCVQEKRKVIALARGWSQVESWNEWPISNEIRFDAGKSVARRSRLSLLVVTPFHPFQYLSSMRNRLRMQDVVVRASSMLQNETRHRVLRSYDKSHPLSCVGLGDQCCCPFTILVHRLLQDCSRRPITPTREKGKKKKRGGGSRERRNTEESTVGIKNRNLSQ</sequence>
<accession>A0A2T4CHV9</accession>
<evidence type="ECO:0000313" key="2">
    <source>
        <dbReference type="EMBL" id="PTB81149.1"/>
    </source>
</evidence>
<dbReference type="Proteomes" id="UP000240760">
    <property type="component" value="Unassembled WGS sequence"/>
</dbReference>
<evidence type="ECO:0000256" key="1">
    <source>
        <dbReference type="SAM" id="MobiDB-lite"/>
    </source>
</evidence>
<gene>
    <name evidence="2" type="ORF">M440DRAFT_77935</name>
</gene>
<evidence type="ECO:0000313" key="3">
    <source>
        <dbReference type="Proteomes" id="UP000240760"/>
    </source>
</evidence>
<dbReference type="EMBL" id="KZ679126">
    <property type="protein sequence ID" value="PTB81149.1"/>
    <property type="molecule type" value="Genomic_DNA"/>
</dbReference>
<proteinExistence type="predicted"/>
<reference evidence="2 3" key="1">
    <citation type="submission" date="2016-07" db="EMBL/GenBank/DDBJ databases">
        <title>Multiple horizontal gene transfer events from other fungi enriched the ability of initially mycotrophic Trichoderma (Ascomycota) to feed on dead plant biomass.</title>
        <authorList>
            <consortium name="DOE Joint Genome Institute"/>
            <person name="Aerts A."/>
            <person name="Atanasova L."/>
            <person name="Chenthamara K."/>
            <person name="Zhang J."/>
            <person name="Grujic M."/>
            <person name="Henrissat B."/>
            <person name="Kuo A."/>
            <person name="Salamov A."/>
            <person name="Lipzen A."/>
            <person name="Labutti K."/>
            <person name="Barry K."/>
            <person name="Miao Y."/>
            <person name="Rahimi M.J."/>
            <person name="Shen Q."/>
            <person name="Grigoriev I.V."/>
            <person name="Kubicek C.P."/>
            <person name="Druzhinina I.S."/>
        </authorList>
    </citation>
    <scope>NUCLEOTIDE SEQUENCE [LARGE SCALE GENOMIC DNA]</scope>
    <source>
        <strain evidence="2 3">ATCC 18648</strain>
    </source>
</reference>